<dbReference type="EMBL" id="JADNYJ010000010">
    <property type="protein sequence ID" value="KAF8908968.1"/>
    <property type="molecule type" value="Genomic_DNA"/>
</dbReference>
<dbReference type="InterPro" id="IPR009072">
    <property type="entry name" value="Histone-fold"/>
</dbReference>
<feature type="compositionally biased region" description="Low complexity" evidence="1">
    <location>
        <begin position="1"/>
        <end position="12"/>
    </location>
</feature>
<feature type="compositionally biased region" description="Acidic residues" evidence="1">
    <location>
        <begin position="19"/>
        <end position="42"/>
    </location>
</feature>
<name>A0A9P5NTV3_GYMJU</name>
<protein>
    <recommendedName>
        <fullName evidence="4">Transcription factor CBF/NF-Y/archaeal histone domain-containing protein</fullName>
    </recommendedName>
</protein>
<dbReference type="OrthoDB" id="636685at2759"/>
<dbReference type="GO" id="GO:0046982">
    <property type="term" value="F:protein heterodimerization activity"/>
    <property type="evidence" value="ECO:0007669"/>
    <property type="project" value="InterPro"/>
</dbReference>
<accession>A0A9P5NTV3</accession>
<keyword evidence="3" id="KW-1185">Reference proteome</keyword>
<evidence type="ECO:0000256" key="1">
    <source>
        <dbReference type="SAM" id="MobiDB-lite"/>
    </source>
</evidence>
<reference evidence="2" key="1">
    <citation type="submission" date="2020-11" db="EMBL/GenBank/DDBJ databases">
        <authorList>
            <consortium name="DOE Joint Genome Institute"/>
            <person name="Ahrendt S."/>
            <person name="Riley R."/>
            <person name="Andreopoulos W."/>
            <person name="LaButti K."/>
            <person name="Pangilinan J."/>
            <person name="Ruiz-duenas F.J."/>
            <person name="Barrasa J.M."/>
            <person name="Sanchez-Garcia M."/>
            <person name="Camarero S."/>
            <person name="Miyauchi S."/>
            <person name="Serrano A."/>
            <person name="Linde D."/>
            <person name="Babiker R."/>
            <person name="Drula E."/>
            <person name="Ayuso-Fernandez I."/>
            <person name="Pacheco R."/>
            <person name="Padilla G."/>
            <person name="Ferreira P."/>
            <person name="Barriuso J."/>
            <person name="Kellner H."/>
            <person name="Castanera R."/>
            <person name="Alfaro M."/>
            <person name="Ramirez L."/>
            <person name="Pisabarro A.G."/>
            <person name="Kuo A."/>
            <person name="Tritt A."/>
            <person name="Lipzen A."/>
            <person name="He G."/>
            <person name="Yan M."/>
            <person name="Ng V."/>
            <person name="Cullen D."/>
            <person name="Martin F."/>
            <person name="Rosso M.-N."/>
            <person name="Henrissat B."/>
            <person name="Hibbett D."/>
            <person name="Martinez A.T."/>
            <person name="Grigoriev I.V."/>
        </authorList>
    </citation>
    <scope>NUCLEOTIDE SEQUENCE</scope>
    <source>
        <strain evidence="2">AH 44721</strain>
    </source>
</reference>
<feature type="compositionally biased region" description="Low complexity" evidence="1">
    <location>
        <begin position="269"/>
        <end position="280"/>
    </location>
</feature>
<evidence type="ECO:0000313" key="3">
    <source>
        <dbReference type="Proteomes" id="UP000724874"/>
    </source>
</evidence>
<feature type="region of interest" description="Disordered" evidence="1">
    <location>
        <begin position="169"/>
        <end position="323"/>
    </location>
</feature>
<dbReference type="Gene3D" id="1.10.20.10">
    <property type="entry name" value="Histone, subunit A"/>
    <property type="match status" value="1"/>
</dbReference>
<organism evidence="2 3">
    <name type="scientific">Gymnopilus junonius</name>
    <name type="common">Spectacular rustgill mushroom</name>
    <name type="synonym">Gymnopilus spectabilis subsp. junonius</name>
    <dbReference type="NCBI Taxonomy" id="109634"/>
    <lineage>
        <taxon>Eukaryota</taxon>
        <taxon>Fungi</taxon>
        <taxon>Dikarya</taxon>
        <taxon>Basidiomycota</taxon>
        <taxon>Agaricomycotina</taxon>
        <taxon>Agaricomycetes</taxon>
        <taxon>Agaricomycetidae</taxon>
        <taxon>Agaricales</taxon>
        <taxon>Agaricineae</taxon>
        <taxon>Hymenogastraceae</taxon>
        <taxon>Gymnopilus</taxon>
    </lineage>
</organism>
<dbReference type="SUPFAM" id="SSF47113">
    <property type="entry name" value="Histone-fold"/>
    <property type="match status" value="1"/>
</dbReference>
<comment type="caution">
    <text evidence="2">The sequence shown here is derived from an EMBL/GenBank/DDBJ whole genome shotgun (WGS) entry which is preliminary data.</text>
</comment>
<gene>
    <name evidence="2" type="ORF">CPB84DRAFT_111809</name>
</gene>
<proteinExistence type="predicted"/>
<feature type="compositionally biased region" description="Polar residues" evidence="1">
    <location>
        <begin position="303"/>
        <end position="323"/>
    </location>
</feature>
<evidence type="ECO:0000313" key="2">
    <source>
        <dbReference type="EMBL" id="KAF8908968.1"/>
    </source>
</evidence>
<dbReference type="AlphaFoldDB" id="A0A9P5NTV3"/>
<evidence type="ECO:0008006" key="4">
    <source>
        <dbReference type="Google" id="ProtNLM"/>
    </source>
</evidence>
<sequence>MMSSSNLNGLSLFRQSEPVQDESDIEAELEVDQLDSDSDPEEQVSLAKPTKTKNGSGRPGERAPGHTLLPAVRLENIVQAGGVTGDLALSKEGLYVLSIATEEFIKRLIQAGYREANAHRRNQINYTDMAATTRQYQEFMCLSDTIPPPLTLSEALELRKRKERELIEDNPALAFPTADISAAPSPEPEHGTLSFPKPSKKARSTNGSGKEKANGSSSTGTKRSSKKTSRQPMEVDDGVLEWTMEDPANSGSGMSAAFSSIPPPSLNGHPSIISPSHSPPYSREDSLDPASIASQSRGEDSHSQTPPYDPTWQNQFTGPASGFLQSSVATFSHVSQNPGRTIYSQMQRPD</sequence>
<dbReference type="Proteomes" id="UP000724874">
    <property type="component" value="Unassembled WGS sequence"/>
</dbReference>
<feature type="region of interest" description="Disordered" evidence="1">
    <location>
        <begin position="1"/>
        <end position="66"/>
    </location>
</feature>